<sequence length="85" mass="9648">MSGKSTDFSRMLRRRCGKKPELRDLLMDAYRAGVDYKFTKSGIILYGTNGAISGTHFTGSDHRGYKNLRRELQRKGIYPKGSNES</sequence>
<keyword evidence="2" id="KW-1185">Reference proteome</keyword>
<dbReference type="Proteomes" id="UP000224284">
    <property type="component" value="Segment"/>
</dbReference>
<dbReference type="KEGG" id="vg:40079972"/>
<dbReference type="EMBL" id="KU160669">
    <property type="protein sequence ID" value="ALY10592.1"/>
    <property type="molecule type" value="Genomic_DNA"/>
</dbReference>
<protein>
    <recommendedName>
        <fullName evidence="3">HicA-like toxin</fullName>
    </recommendedName>
</protein>
<dbReference type="GeneID" id="40079972"/>
<organism evidence="1 2">
    <name type="scientific">Arthrobacter phage Tank</name>
    <dbReference type="NCBI Taxonomy" id="1772319"/>
    <lineage>
        <taxon>Viruses</taxon>
        <taxon>Duplodnaviria</taxon>
        <taxon>Heunggongvirae</taxon>
        <taxon>Uroviricota</taxon>
        <taxon>Caudoviricetes</taxon>
        <taxon>Tankvirus</taxon>
        <taxon>Tankvirus tank</taxon>
    </lineage>
</organism>
<reference evidence="1 2" key="1">
    <citation type="submission" date="2015-11" db="EMBL/GenBank/DDBJ databases">
        <authorList>
            <person name="Menninger J.E."/>
            <person name="Lamey M.E."/>
            <person name="Lindemann J.M."/>
            <person name="Martynyuk T."/>
            <person name="Mele F.E."/>
            <person name="Nabua C.T."/>
            <person name="Napoli C.K."/>
            <person name="Santiago L.M."/>
            <person name="Sweetman A.T."/>
            <person name="Weinstein J.L."/>
            <person name="Barrett N.A."/>
            <person name="Buerkert T.R."/>
            <person name="Cautela J.A."/>
            <person name="Egan M.S."/>
            <person name="Erb J.E."/>
            <person name="Garrigan K.E."/>
            <person name="Hagan D.J."/>
            <person name="Hartwell M.C."/>
            <person name="Hyduchak K.M."/>
            <person name="Jacob A.E."/>
            <person name="DeNigris D.M."/>
            <person name="London S.C."/>
            <person name="King-Smith C."/>
            <person name="Lee-Soety J.Y."/>
            <person name="Bradley K.W."/>
            <person name="Asai D.J."/>
            <person name="Bowman C.A."/>
            <person name="Russell D.A."/>
            <person name="Pope W.H."/>
            <person name="Jacobs-Sera D."/>
            <person name="Hendrix R.W."/>
            <person name="Hatfull G.F."/>
        </authorList>
    </citation>
    <scope>NUCLEOTIDE SEQUENCE [LARGE SCALE GENOMIC DNA]</scope>
</reference>
<dbReference type="RefSeq" id="YP_009604082.1">
    <property type="nucleotide sequence ID" value="NC_041961.1"/>
</dbReference>
<proteinExistence type="predicted"/>
<name>A0A0U4B7B2_9CAUD</name>
<accession>A0A0U4B7B2</accession>
<gene>
    <name evidence="1" type="primary">57</name>
    <name evidence="1" type="ORF">TANK_57</name>
</gene>
<evidence type="ECO:0000313" key="1">
    <source>
        <dbReference type="EMBL" id="ALY10592.1"/>
    </source>
</evidence>
<evidence type="ECO:0000313" key="2">
    <source>
        <dbReference type="Proteomes" id="UP000224284"/>
    </source>
</evidence>
<evidence type="ECO:0008006" key="3">
    <source>
        <dbReference type="Google" id="ProtNLM"/>
    </source>
</evidence>